<reference evidence="1 2" key="1">
    <citation type="submission" date="2016-03" db="EMBL/GenBank/DDBJ databases">
        <title>Cyphomyrmex costatus WGS genome.</title>
        <authorList>
            <person name="Nygaard S."/>
            <person name="Hu H."/>
            <person name="Boomsma J."/>
            <person name="Zhang G."/>
        </authorList>
    </citation>
    <scope>NUCLEOTIDE SEQUENCE [LARGE SCALE GENOMIC DNA]</scope>
    <source>
        <strain evidence="1">MS0001</strain>
        <tissue evidence="1">Whole body</tissue>
    </source>
</reference>
<dbReference type="PANTHER" id="PTHR47331:SF5">
    <property type="entry name" value="RIBONUCLEASE H"/>
    <property type="match status" value="1"/>
</dbReference>
<dbReference type="GO" id="GO:0071897">
    <property type="term" value="P:DNA biosynthetic process"/>
    <property type="evidence" value="ECO:0007669"/>
    <property type="project" value="UniProtKB-ARBA"/>
</dbReference>
<evidence type="ECO:0000313" key="1">
    <source>
        <dbReference type="EMBL" id="KYN02138.1"/>
    </source>
</evidence>
<organism evidence="1 2">
    <name type="scientific">Cyphomyrmex costatus</name>
    <dbReference type="NCBI Taxonomy" id="456900"/>
    <lineage>
        <taxon>Eukaryota</taxon>
        <taxon>Metazoa</taxon>
        <taxon>Ecdysozoa</taxon>
        <taxon>Arthropoda</taxon>
        <taxon>Hexapoda</taxon>
        <taxon>Insecta</taxon>
        <taxon>Pterygota</taxon>
        <taxon>Neoptera</taxon>
        <taxon>Endopterygota</taxon>
        <taxon>Hymenoptera</taxon>
        <taxon>Apocrita</taxon>
        <taxon>Aculeata</taxon>
        <taxon>Formicoidea</taxon>
        <taxon>Formicidae</taxon>
        <taxon>Myrmicinae</taxon>
        <taxon>Cyphomyrmex</taxon>
    </lineage>
</organism>
<dbReference type="STRING" id="456900.A0A151II47"/>
<accession>A0A151II47</accession>
<name>A0A151II47_9HYME</name>
<gene>
    <name evidence="1" type="ORF">ALC62_07051</name>
</gene>
<dbReference type="InterPro" id="IPR043502">
    <property type="entry name" value="DNA/RNA_pol_sf"/>
</dbReference>
<proteinExistence type="predicted"/>
<dbReference type="SUPFAM" id="SSF56672">
    <property type="entry name" value="DNA/RNA polymerases"/>
    <property type="match status" value="1"/>
</dbReference>
<protein>
    <submittedName>
        <fullName evidence="1">Uncharacterized protein</fullName>
    </submittedName>
</protein>
<dbReference type="AlphaFoldDB" id="A0A151II47"/>
<keyword evidence="2" id="KW-1185">Reference proteome</keyword>
<dbReference type="EMBL" id="KQ977521">
    <property type="protein sequence ID" value="KYN02138.1"/>
    <property type="molecule type" value="Genomic_DNA"/>
</dbReference>
<sequence>MVSVCIKSRFNNFSERIECVVIPRITQPLPQQIVPSQSVIIPKNIKLADPNFRMPADIDMLVGAELFFRILCAGQIVQAKNKPILQKTQFGWIVSGPTMSTNADSVLSVNHHITLLDDLNYKVSRFWEVEHNIAKPQWSEDERACERTFLETVKRTEEGRFTVTLPVKPDQLSKLGESRKIAMQRFESLERRFASQPRLHEEYKNFIKEYIALGHMREVTNEQTSSTGISSVYLPHHAVRNEASTTTKLRVVFDGSCKTTTGISLNDILMVGPTVQDDLFSILTRNRTFKIAMTADIRKMYRQMLVDPIQTALQRIVWRDTKEDPIKIFELMTVT</sequence>
<evidence type="ECO:0000313" key="2">
    <source>
        <dbReference type="Proteomes" id="UP000078542"/>
    </source>
</evidence>
<dbReference type="PANTHER" id="PTHR47331">
    <property type="entry name" value="PHD-TYPE DOMAIN-CONTAINING PROTEIN"/>
    <property type="match status" value="1"/>
</dbReference>
<dbReference type="Proteomes" id="UP000078542">
    <property type="component" value="Unassembled WGS sequence"/>
</dbReference>